<reference evidence="1" key="1">
    <citation type="submission" date="2019-11" db="EMBL/GenBank/DDBJ databases">
        <title>Nori genome reveals adaptations in red seaweeds to the harsh intertidal environment.</title>
        <authorList>
            <person name="Wang D."/>
            <person name="Mao Y."/>
        </authorList>
    </citation>
    <scope>NUCLEOTIDE SEQUENCE</scope>
    <source>
        <tissue evidence="1">Gametophyte</tissue>
    </source>
</reference>
<name>A0ACC3BZ02_PYRYE</name>
<dbReference type="Proteomes" id="UP000798662">
    <property type="component" value="Chromosome 2"/>
</dbReference>
<dbReference type="EMBL" id="CM020619">
    <property type="protein sequence ID" value="KAK1863122.1"/>
    <property type="molecule type" value="Genomic_DNA"/>
</dbReference>
<evidence type="ECO:0000313" key="1">
    <source>
        <dbReference type="EMBL" id="KAK1863122.1"/>
    </source>
</evidence>
<keyword evidence="2" id="KW-1185">Reference proteome</keyword>
<organism evidence="1 2">
    <name type="scientific">Pyropia yezoensis</name>
    <name type="common">Susabi-nori</name>
    <name type="synonym">Porphyra yezoensis</name>
    <dbReference type="NCBI Taxonomy" id="2788"/>
    <lineage>
        <taxon>Eukaryota</taxon>
        <taxon>Rhodophyta</taxon>
        <taxon>Bangiophyceae</taxon>
        <taxon>Bangiales</taxon>
        <taxon>Bangiaceae</taxon>
        <taxon>Pyropia</taxon>
    </lineage>
</organism>
<sequence>MVTRTLVAAAAAAVLLVASAAPAMAQTADDSVYVGTSANACPTVGRVLRECDCSLAVTPPRSVVLPTDEASGLWCPVVDGPSITRYFCDPAGGSRCNVVCRPPKDYCSSPLRTDGKCGCGRTGNRIVVVRK</sequence>
<evidence type="ECO:0000313" key="2">
    <source>
        <dbReference type="Proteomes" id="UP000798662"/>
    </source>
</evidence>
<accession>A0ACC3BZ02</accession>
<proteinExistence type="predicted"/>
<comment type="caution">
    <text evidence="1">The sequence shown here is derived from an EMBL/GenBank/DDBJ whole genome shotgun (WGS) entry which is preliminary data.</text>
</comment>
<protein>
    <submittedName>
        <fullName evidence="1">Uncharacterized protein</fullName>
    </submittedName>
</protein>
<gene>
    <name evidence="1" type="ORF">I4F81_005684</name>
</gene>